<evidence type="ECO:0000256" key="1">
    <source>
        <dbReference type="SAM" id="MobiDB-lite"/>
    </source>
</evidence>
<accession>I3DW18</accession>
<dbReference type="PATRIC" id="fig|997296.3.peg.2699"/>
<organism evidence="2 3">
    <name type="scientific">Bacillus methanolicus PB1</name>
    <dbReference type="NCBI Taxonomy" id="997296"/>
    <lineage>
        <taxon>Bacteria</taxon>
        <taxon>Bacillati</taxon>
        <taxon>Bacillota</taxon>
        <taxon>Bacilli</taxon>
        <taxon>Bacillales</taxon>
        <taxon>Bacillaceae</taxon>
        <taxon>Bacillus</taxon>
    </lineage>
</organism>
<reference evidence="2 3" key="1">
    <citation type="journal article" date="2012" name="Appl. Environ. Microbiol.">
        <title>Genome Sequence of Thermotolerant Bacillus methanolicus: Features and Regulation Related to Methylotrophy and Production of L-Lysine and L-Glutamate from Methanol.</title>
        <authorList>
            <person name="Heggeset T.M."/>
            <person name="Krog A."/>
            <person name="Balzer S."/>
            <person name="Wentzel A."/>
            <person name="Ellingsen T.E."/>
            <person name="Brautaset T."/>
        </authorList>
    </citation>
    <scope>NUCLEOTIDE SEQUENCE [LARGE SCALE GENOMIC DNA]</scope>
    <source>
        <strain evidence="2 3">PB1</strain>
    </source>
</reference>
<sequence length="60" mass="6991">MVLLFVVTEAPHPFTTKKENGKSMSKNSKLMELHDREPDQVRAGMKDSAEWAYEWQPELK</sequence>
<dbReference type="AlphaFoldDB" id="I3DW18"/>
<dbReference type="EMBL" id="AFEU01000003">
    <property type="protein sequence ID" value="EIJ78439.1"/>
    <property type="molecule type" value="Genomic_DNA"/>
</dbReference>
<proteinExistence type="predicted"/>
<gene>
    <name evidence="2" type="ORF">PB1_12804</name>
</gene>
<comment type="caution">
    <text evidence="2">The sequence shown here is derived from an EMBL/GenBank/DDBJ whole genome shotgun (WGS) entry which is preliminary data.</text>
</comment>
<protein>
    <submittedName>
        <fullName evidence="2">Uncharacterized protein</fullName>
    </submittedName>
</protein>
<dbReference type="Proteomes" id="UP000010523">
    <property type="component" value="Unassembled WGS sequence"/>
</dbReference>
<evidence type="ECO:0000313" key="2">
    <source>
        <dbReference type="EMBL" id="EIJ78439.1"/>
    </source>
</evidence>
<feature type="region of interest" description="Disordered" evidence="1">
    <location>
        <begin position="14"/>
        <end position="42"/>
    </location>
</feature>
<feature type="compositionally biased region" description="Basic and acidic residues" evidence="1">
    <location>
        <begin position="29"/>
        <end position="42"/>
    </location>
</feature>
<keyword evidence="3" id="KW-1185">Reference proteome</keyword>
<name>I3DW18_BACMT</name>
<dbReference type="STRING" id="997296.PB1_12804"/>
<evidence type="ECO:0000313" key="3">
    <source>
        <dbReference type="Proteomes" id="UP000010523"/>
    </source>
</evidence>